<dbReference type="SUPFAM" id="SSF53474">
    <property type="entry name" value="alpha/beta-Hydrolases"/>
    <property type="match status" value="1"/>
</dbReference>
<comment type="caution">
    <text evidence="3">The sequence shown here is derived from an EMBL/GenBank/DDBJ whole genome shotgun (WGS) entry which is preliminary data.</text>
</comment>
<accession>A0ABR1BLI6</accession>
<proteinExistence type="predicted"/>
<dbReference type="Pfam" id="PF00930">
    <property type="entry name" value="DPPIV_N"/>
    <property type="match status" value="1"/>
</dbReference>
<dbReference type="Gene3D" id="3.40.50.1820">
    <property type="entry name" value="alpha/beta hydrolase"/>
    <property type="match status" value="1"/>
</dbReference>
<dbReference type="InterPro" id="IPR001375">
    <property type="entry name" value="Peptidase_S9_cat"/>
</dbReference>
<sequence>MAPLERSPTPNVPWHQLVAHARLLRAELRSSLSLPFSRMSIVETKTGCRLYALGTPASSSNQTVLSADILASGGPSSVVLEPMFSPDQFKVATPSVEFSLMCERQRATVVSGITDYMVDSNGSNLMLTTGEQVFRYSNGNIVPVDMVIGSNNSETAGAFVFDTQFCPCDSNLVSYVLNKQIHIEKSGTLIYRTTSEDPNISNGVPAFITQEELDRFQAVWWSPTTSRLLYERVDERTVRSLMFVCPGREPAAPMKYPVAGSENHSSQLRLIIIDGNTTRYPWAEYIARAGFLNDGRTTWVQIMNRTQSQAALVLLPESEFEGVNSSGPVREACVVKDEVSNAWINTHNSIVPLDGCPSSIEFIYASERNSNCHLYFISAHIANNELIERKERVVTQGEFSVCKATSVVIDKGRRLVYYIANVSTPTEWSVCVSSYDENVNEMRRLTEKGLSFKGERACHHLTLLPSTGFACWMTSLSQPPQCRYYSLVFSEDSILPRATLVAQIGLAGYNLPATVQINDIPVIVEYQSRGLRRYAMVVRPANFEVGRSYPVLHYVYGGPGIQLVRNDFSTWIPFQKYTKLGFVVVMLDGRGSSNRGTNFEFPIFGKLGQCEVEDQVEGLQEVAQIMEGMLDLSRVVVQGWSYGGYMSLLALAKYPNVFRAAIAGGAVTDWRLYDTAYTERYLGYGSDREPFYEDSSVIKHVEKLPDQPGRLLLVHGLLDENVHFRHTEALIEQLIKAGKPYQLQLFPSERHGIRSSDGAAHLDASMLNFIQQALKD</sequence>
<dbReference type="InterPro" id="IPR029058">
    <property type="entry name" value="AB_hydrolase_fold"/>
</dbReference>
<evidence type="ECO:0000259" key="2">
    <source>
        <dbReference type="Pfam" id="PF00930"/>
    </source>
</evidence>
<evidence type="ECO:0000313" key="3">
    <source>
        <dbReference type="EMBL" id="KAK6726775.1"/>
    </source>
</evidence>
<dbReference type="SUPFAM" id="SSF82171">
    <property type="entry name" value="DPP6 N-terminal domain-like"/>
    <property type="match status" value="1"/>
</dbReference>
<dbReference type="Gene3D" id="2.140.10.30">
    <property type="entry name" value="Dipeptidylpeptidase IV, N-terminal domain"/>
    <property type="match status" value="1"/>
</dbReference>
<evidence type="ECO:0000313" key="4">
    <source>
        <dbReference type="Proteomes" id="UP001303046"/>
    </source>
</evidence>
<feature type="domain" description="Dipeptidylpeptidase IV N-terminal" evidence="2">
    <location>
        <begin position="129"/>
        <end position="447"/>
    </location>
</feature>
<dbReference type="Pfam" id="PF00326">
    <property type="entry name" value="Peptidase_S9"/>
    <property type="match status" value="1"/>
</dbReference>
<dbReference type="PANTHER" id="PTHR11731:SF193">
    <property type="entry name" value="DIPEPTIDYL PEPTIDASE 9"/>
    <property type="match status" value="1"/>
</dbReference>
<evidence type="ECO:0008006" key="5">
    <source>
        <dbReference type="Google" id="ProtNLM"/>
    </source>
</evidence>
<reference evidence="3 4" key="1">
    <citation type="submission" date="2023-08" db="EMBL/GenBank/DDBJ databases">
        <title>A Necator americanus chromosomal reference genome.</title>
        <authorList>
            <person name="Ilik V."/>
            <person name="Petrzelkova K.J."/>
            <person name="Pardy F."/>
            <person name="Fuh T."/>
            <person name="Niatou-Singa F.S."/>
            <person name="Gouil Q."/>
            <person name="Baker L."/>
            <person name="Ritchie M.E."/>
            <person name="Jex A.R."/>
            <person name="Gazzola D."/>
            <person name="Li H."/>
            <person name="Toshio Fujiwara R."/>
            <person name="Zhan B."/>
            <person name="Aroian R.V."/>
            <person name="Pafco B."/>
            <person name="Schwarz E.M."/>
        </authorList>
    </citation>
    <scope>NUCLEOTIDE SEQUENCE [LARGE SCALE GENOMIC DNA]</scope>
    <source>
        <strain evidence="3 4">Aroian</strain>
        <tissue evidence="3">Whole animal</tissue>
    </source>
</reference>
<organism evidence="3 4">
    <name type="scientific">Necator americanus</name>
    <name type="common">Human hookworm</name>
    <dbReference type="NCBI Taxonomy" id="51031"/>
    <lineage>
        <taxon>Eukaryota</taxon>
        <taxon>Metazoa</taxon>
        <taxon>Ecdysozoa</taxon>
        <taxon>Nematoda</taxon>
        <taxon>Chromadorea</taxon>
        <taxon>Rhabditida</taxon>
        <taxon>Rhabditina</taxon>
        <taxon>Rhabditomorpha</taxon>
        <taxon>Strongyloidea</taxon>
        <taxon>Ancylostomatidae</taxon>
        <taxon>Bunostominae</taxon>
        <taxon>Necator</taxon>
    </lineage>
</organism>
<dbReference type="PANTHER" id="PTHR11731">
    <property type="entry name" value="PROTEASE FAMILY S9B,C DIPEPTIDYL-PEPTIDASE IV-RELATED"/>
    <property type="match status" value="1"/>
</dbReference>
<dbReference type="EMBL" id="JAVFWL010000001">
    <property type="protein sequence ID" value="KAK6726775.1"/>
    <property type="molecule type" value="Genomic_DNA"/>
</dbReference>
<feature type="domain" description="Peptidase S9 prolyl oligopeptidase catalytic" evidence="1">
    <location>
        <begin position="575"/>
        <end position="775"/>
    </location>
</feature>
<name>A0ABR1BLI6_NECAM</name>
<dbReference type="Proteomes" id="UP001303046">
    <property type="component" value="Unassembled WGS sequence"/>
</dbReference>
<evidence type="ECO:0000259" key="1">
    <source>
        <dbReference type="Pfam" id="PF00326"/>
    </source>
</evidence>
<protein>
    <recommendedName>
        <fullName evidence="5">Peptidase, S9A/B/C family, catalytic domain protein</fullName>
    </recommendedName>
</protein>
<keyword evidence="4" id="KW-1185">Reference proteome</keyword>
<dbReference type="InterPro" id="IPR002469">
    <property type="entry name" value="Peptidase_S9B_N"/>
</dbReference>
<dbReference type="InterPro" id="IPR050278">
    <property type="entry name" value="Serine_Prot_S9B/DPPIV"/>
</dbReference>
<gene>
    <name evidence="3" type="primary">Necator_chrI.g967</name>
    <name evidence="3" type="ORF">RB195_004843</name>
</gene>